<protein>
    <submittedName>
        <fullName evidence="1">Uncharacterized protein</fullName>
    </submittedName>
</protein>
<gene>
    <name evidence="1" type="ORF">WA026_015264</name>
</gene>
<accession>A0AAW1TNZ8</accession>
<dbReference type="AlphaFoldDB" id="A0AAW1TNZ8"/>
<sequence length="70" mass="8193">IFPWCSLVSFRYGFRDSDDEWPVILIISCKFAPDCAKMLTAEERFEWLDIFCFFVSSPILSAAKRVHLLN</sequence>
<evidence type="ECO:0000313" key="1">
    <source>
        <dbReference type="EMBL" id="KAK9872018.1"/>
    </source>
</evidence>
<dbReference type="Proteomes" id="UP001431783">
    <property type="component" value="Unassembled WGS sequence"/>
</dbReference>
<feature type="non-terminal residue" evidence="1">
    <location>
        <position position="1"/>
    </location>
</feature>
<name>A0AAW1TNZ8_9CUCU</name>
<evidence type="ECO:0000313" key="2">
    <source>
        <dbReference type="Proteomes" id="UP001431783"/>
    </source>
</evidence>
<proteinExistence type="predicted"/>
<reference evidence="1 2" key="1">
    <citation type="submission" date="2023-03" db="EMBL/GenBank/DDBJ databases">
        <title>Genome insight into feeding habits of ladybird beetles.</title>
        <authorList>
            <person name="Li H.-S."/>
            <person name="Huang Y.-H."/>
            <person name="Pang H."/>
        </authorList>
    </citation>
    <scope>NUCLEOTIDE SEQUENCE [LARGE SCALE GENOMIC DNA]</scope>
    <source>
        <strain evidence="1">SYSU_2023b</strain>
        <tissue evidence="1">Whole body</tissue>
    </source>
</reference>
<dbReference type="EMBL" id="JARQZJ010000008">
    <property type="protein sequence ID" value="KAK9872018.1"/>
    <property type="molecule type" value="Genomic_DNA"/>
</dbReference>
<comment type="caution">
    <text evidence="1">The sequence shown here is derived from an EMBL/GenBank/DDBJ whole genome shotgun (WGS) entry which is preliminary data.</text>
</comment>
<organism evidence="1 2">
    <name type="scientific">Henosepilachna vigintioctopunctata</name>
    <dbReference type="NCBI Taxonomy" id="420089"/>
    <lineage>
        <taxon>Eukaryota</taxon>
        <taxon>Metazoa</taxon>
        <taxon>Ecdysozoa</taxon>
        <taxon>Arthropoda</taxon>
        <taxon>Hexapoda</taxon>
        <taxon>Insecta</taxon>
        <taxon>Pterygota</taxon>
        <taxon>Neoptera</taxon>
        <taxon>Endopterygota</taxon>
        <taxon>Coleoptera</taxon>
        <taxon>Polyphaga</taxon>
        <taxon>Cucujiformia</taxon>
        <taxon>Coccinelloidea</taxon>
        <taxon>Coccinellidae</taxon>
        <taxon>Epilachninae</taxon>
        <taxon>Epilachnini</taxon>
        <taxon>Henosepilachna</taxon>
    </lineage>
</organism>
<keyword evidence="2" id="KW-1185">Reference proteome</keyword>